<dbReference type="AlphaFoldDB" id="A0A3P7J7X3"/>
<evidence type="ECO:0000313" key="4">
    <source>
        <dbReference type="Proteomes" id="UP000270094"/>
    </source>
</evidence>
<dbReference type="InterPro" id="IPR036812">
    <property type="entry name" value="NAD(P)_OxRdtase_dom_sf"/>
</dbReference>
<dbReference type="EMBL" id="UYYB01097509">
    <property type="protein sequence ID" value="VDM76693.1"/>
    <property type="molecule type" value="Genomic_DNA"/>
</dbReference>
<dbReference type="GO" id="GO:0016491">
    <property type="term" value="F:oxidoreductase activity"/>
    <property type="evidence" value="ECO:0007669"/>
    <property type="project" value="InterPro"/>
</dbReference>
<keyword evidence="1" id="KW-0812">Transmembrane</keyword>
<evidence type="ECO:0000313" key="3">
    <source>
        <dbReference type="EMBL" id="VDM76693.1"/>
    </source>
</evidence>
<dbReference type="Gene3D" id="3.20.20.100">
    <property type="entry name" value="NADP-dependent oxidoreductase domain"/>
    <property type="match status" value="1"/>
</dbReference>
<keyword evidence="4" id="KW-1185">Reference proteome</keyword>
<evidence type="ECO:0000259" key="2">
    <source>
        <dbReference type="Pfam" id="PF00248"/>
    </source>
</evidence>
<accession>A0A3P7J7X3</accession>
<proteinExistence type="predicted"/>
<protein>
    <recommendedName>
        <fullName evidence="2">NADP-dependent oxidoreductase domain-containing protein</fullName>
    </recommendedName>
</protein>
<dbReference type="Proteomes" id="UP000270094">
    <property type="component" value="Unassembled WGS sequence"/>
</dbReference>
<evidence type="ECO:0000256" key="1">
    <source>
        <dbReference type="SAM" id="Phobius"/>
    </source>
</evidence>
<dbReference type="InterPro" id="IPR020471">
    <property type="entry name" value="AKR"/>
</dbReference>
<keyword evidence="1" id="KW-1133">Transmembrane helix</keyword>
<sequence>MDLSKLLEQIRNQQHARGIPFPSELQMYLGIPILLLLYNIGIFSAATIERIKLNTGTYMPVLGLGTWQATNETELSAALKTALDNGYRLIGKICIRQKLDTAFLYDNEAMIGKVLKEYITSGKVKREDLFITTKIQNNGYKKVELEKAEMLRSSILPSARTPYM</sequence>
<feature type="domain" description="NADP-dependent oxidoreductase" evidence="2">
    <location>
        <begin position="62"/>
        <end position="153"/>
    </location>
</feature>
<gene>
    <name evidence="3" type="ORF">SVUK_LOCUS11691</name>
</gene>
<dbReference type="PANTHER" id="PTHR43827">
    <property type="entry name" value="2,5-DIKETO-D-GLUCONIC ACID REDUCTASE"/>
    <property type="match status" value="1"/>
</dbReference>
<dbReference type="SUPFAM" id="SSF51430">
    <property type="entry name" value="NAD(P)-linked oxidoreductase"/>
    <property type="match status" value="1"/>
</dbReference>
<keyword evidence="1" id="KW-0472">Membrane</keyword>
<dbReference type="PANTHER" id="PTHR43827:SF14">
    <property type="entry name" value="NADP-DEPENDENT OXIDOREDUCTASE DOMAIN-CONTAINING PROTEIN"/>
    <property type="match status" value="1"/>
</dbReference>
<feature type="transmembrane region" description="Helical" evidence="1">
    <location>
        <begin position="27"/>
        <end position="48"/>
    </location>
</feature>
<dbReference type="Pfam" id="PF00248">
    <property type="entry name" value="Aldo_ket_red"/>
    <property type="match status" value="1"/>
</dbReference>
<organism evidence="3 4">
    <name type="scientific">Strongylus vulgaris</name>
    <name type="common">Blood worm</name>
    <dbReference type="NCBI Taxonomy" id="40348"/>
    <lineage>
        <taxon>Eukaryota</taxon>
        <taxon>Metazoa</taxon>
        <taxon>Ecdysozoa</taxon>
        <taxon>Nematoda</taxon>
        <taxon>Chromadorea</taxon>
        <taxon>Rhabditida</taxon>
        <taxon>Rhabditina</taxon>
        <taxon>Rhabditomorpha</taxon>
        <taxon>Strongyloidea</taxon>
        <taxon>Strongylidae</taxon>
        <taxon>Strongylus</taxon>
    </lineage>
</organism>
<dbReference type="InterPro" id="IPR023210">
    <property type="entry name" value="NADP_OxRdtase_dom"/>
</dbReference>
<reference evidence="3 4" key="1">
    <citation type="submission" date="2018-11" db="EMBL/GenBank/DDBJ databases">
        <authorList>
            <consortium name="Pathogen Informatics"/>
        </authorList>
    </citation>
    <scope>NUCLEOTIDE SEQUENCE [LARGE SCALE GENOMIC DNA]</scope>
</reference>
<name>A0A3P7J7X3_STRVU</name>
<dbReference type="OrthoDB" id="416253at2759"/>